<accession>A0A0E9UNE5</accession>
<name>A0A0E9UNE5_ANGAN</name>
<organism evidence="1">
    <name type="scientific">Anguilla anguilla</name>
    <name type="common">European freshwater eel</name>
    <name type="synonym">Muraena anguilla</name>
    <dbReference type="NCBI Taxonomy" id="7936"/>
    <lineage>
        <taxon>Eukaryota</taxon>
        <taxon>Metazoa</taxon>
        <taxon>Chordata</taxon>
        <taxon>Craniata</taxon>
        <taxon>Vertebrata</taxon>
        <taxon>Euteleostomi</taxon>
        <taxon>Actinopterygii</taxon>
        <taxon>Neopterygii</taxon>
        <taxon>Teleostei</taxon>
        <taxon>Anguilliformes</taxon>
        <taxon>Anguillidae</taxon>
        <taxon>Anguilla</taxon>
    </lineage>
</organism>
<proteinExistence type="predicted"/>
<dbReference type="EMBL" id="GBXM01041306">
    <property type="protein sequence ID" value="JAH67271.1"/>
    <property type="molecule type" value="Transcribed_RNA"/>
</dbReference>
<reference evidence="1" key="2">
    <citation type="journal article" date="2015" name="Fish Shellfish Immunol.">
        <title>Early steps in the European eel (Anguilla anguilla)-Vibrio vulnificus interaction in the gills: Role of the RtxA13 toxin.</title>
        <authorList>
            <person name="Callol A."/>
            <person name="Pajuelo D."/>
            <person name="Ebbesson L."/>
            <person name="Teles M."/>
            <person name="MacKenzie S."/>
            <person name="Amaro C."/>
        </authorList>
    </citation>
    <scope>NUCLEOTIDE SEQUENCE</scope>
</reference>
<sequence>MEKAMQFLCLVKFSLPVLLFSNLCNCFFFL</sequence>
<protein>
    <submittedName>
        <fullName evidence="1">Uncharacterized protein</fullName>
    </submittedName>
</protein>
<evidence type="ECO:0000313" key="1">
    <source>
        <dbReference type="EMBL" id="JAH67271.1"/>
    </source>
</evidence>
<reference evidence="1" key="1">
    <citation type="submission" date="2014-11" db="EMBL/GenBank/DDBJ databases">
        <authorList>
            <person name="Amaro Gonzalez C."/>
        </authorList>
    </citation>
    <scope>NUCLEOTIDE SEQUENCE</scope>
</reference>
<dbReference type="AlphaFoldDB" id="A0A0E9UNE5"/>